<accession>A0A423I643</accession>
<proteinExistence type="predicted"/>
<dbReference type="Proteomes" id="UP000285636">
    <property type="component" value="Unassembled WGS sequence"/>
</dbReference>
<sequence>MALWRVIRPIGGKRLALWRVIRPIGGKRLALWRVIRTISGNSLLVFSGLGEEVIFLIARYRECANAECKGGDSK</sequence>
<dbReference type="AlphaFoldDB" id="A0A423I643"/>
<evidence type="ECO:0000313" key="2">
    <source>
        <dbReference type="Proteomes" id="UP000285636"/>
    </source>
</evidence>
<dbReference type="EMBL" id="MOBK01000006">
    <property type="protein sequence ID" value="RON20885.1"/>
    <property type="molecule type" value="Genomic_DNA"/>
</dbReference>
<evidence type="ECO:0000313" key="1">
    <source>
        <dbReference type="EMBL" id="RON20885.1"/>
    </source>
</evidence>
<protein>
    <submittedName>
        <fullName evidence="1">Uncharacterized protein</fullName>
    </submittedName>
</protein>
<comment type="caution">
    <text evidence="1">The sequence shown here is derived from an EMBL/GenBank/DDBJ whole genome shotgun (WGS) entry which is preliminary data.</text>
</comment>
<reference evidence="1 2" key="1">
    <citation type="submission" date="2016-10" db="EMBL/GenBank/DDBJ databases">
        <title>Comparative genome analysis of multiple Pseudomonas spp. focuses on biocontrol and plant growth promoting traits.</title>
        <authorList>
            <person name="Tao X.-Y."/>
            <person name="Taylor C.G."/>
        </authorList>
    </citation>
    <scope>NUCLEOTIDE SEQUENCE [LARGE SCALE GENOMIC DNA]</scope>
    <source>
        <strain evidence="1 2">38D7</strain>
    </source>
</reference>
<name>A0A423I643_9PSED</name>
<organism evidence="1 2">
    <name type="scientific">Pseudomonas brassicacearum</name>
    <dbReference type="NCBI Taxonomy" id="930166"/>
    <lineage>
        <taxon>Bacteria</taxon>
        <taxon>Pseudomonadati</taxon>
        <taxon>Pseudomonadota</taxon>
        <taxon>Gammaproteobacteria</taxon>
        <taxon>Pseudomonadales</taxon>
        <taxon>Pseudomonadaceae</taxon>
        <taxon>Pseudomonas</taxon>
    </lineage>
</organism>
<gene>
    <name evidence="1" type="ORF">BK660_17755</name>
</gene>